<protein>
    <submittedName>
        <fullName evidence="2">Putative glycosyl transferase</fullName>
    </submittedName>
</protein>
<dbReference type="InterPro" id="IPR001173">
    <property type="entry name" value="Glyco_trans_2-like"/>
</dbReference>
<evidence type="ECO:0000313" key="3">
    <source>
        <dbReference type="Proteomes" id="UP000095495"/>
    </source>
</evidence>
<organism evidence="2 3">
    <name type="scientific">Roseburia faecis</name>
    <dbReference type="NCBI Taxonomy" id="301302"/>
    <lineage>
        <taxon>Bacteria</taxon>
        <taxon>Bacillati</taxon>
        <taxon>Bacillota</taxon>
        <taxon>Clostridia</taxon>
        <taxon>Lachnospirales</taxon>
        <taxon>Lachnospiraceae</taxon>
        <taxon>Roseburia</taxon>
    </lineage>
</organism>
<dbReference type="Pfam" id="PF00535">
    <property type="entry name" value="Glycos_transf_2"/>
    <property type="match status" value="1"/>
</dbReference>
<accession>A0A173RAL3</accession>
<feature type="domain" description="Glycosyltransferase 2-like" evidence="1">
    <location>
        <begin position="231"/>
        <end position="377"/>
    </location>
</feature>
<evidence type="ECO:0000313" key="2">
    <source>
        <dbReference type="EMBL" id="CUM74418.1"/>
    </source>
</evidence>
<proteinExistence type="predicted"/>
<dbReference type="GO" id="GO:0016740">
    <property type="term" value="F:transferase activity"/>
    <property type="evidence" value="ECO:0007669"/>
    <property type="project" value="UniProtKB-KW"/>
</dbReference>
<evidence type="ECO:0000259" key="1">
    <source>
        <dbReference type="Pfam" id="PF00535"/>
    </source>
</evidence>
<dbReference type="Gene3D" id="3.90.550.10">
    <property type="entry name" value="Spore Coat Polysaccharide Biosynthesis Protein SpsA, Chain A"/>
    <property type="match status" value="1"/>
</dbReference>
<dbReference type="RefSeq" id="WP_055261030.1">
    <property type="nucleotide sequence ID" value="NZ_CYXV01000001.1"/>
</dbReference>
<reference evidence="2 3" key="1">
    <citation type="submission" date="2015-09" db="EMBL/GenBank/DDBJ databases">
        <authorList>
            <consortium name="Pathogen Informatics"/>
        </authorList>
    </citation>
    <scope>NUCLEOTIDE SEQUENCE [LARGE SCALE GENOMIC DNA]</scope>
    <source>
        <strain evidence="2 3">2789STDY5608863</strain>
    </source>
</reference>
<dbReference type="SUPFAM" id="SSF53448">
    <property type="entry name" value="Nucleotide-diphospho-sugar transferases"/>
    <property type="match status" value="1"/>
</dbReference>
<name>A0A173RAL3_9FIRM</name>
<dbReference type="AlphaFoldDB" id="A0A173RAL3"/>
<dbReference type="InterPro" id="IPR029044">
    <property type="entry name" value="Nucleotide-diphossugar_trans"/>
</dbReference>
<dbReference type="Proteomes" id="UP000095495">
    <property type="component" value="Unassembled WGS sequence"/>
</dbReference>
<gene>
    <name evidence="2" type="ORF">ERS852420_00415</name>
</gene>
<dbReference type="EMBL" id="CYXV01000001">
    <property type="protein sequence ID" value="CUM74418.1"/>
    <property type="molecule type" value="Genomic_DNA"/>
</dbReference>
<sequence>MSLTDAQILELAYTEFEEKRYDEALQLFILTYSHGYQQEKIREILYDCYYAGNEQIFYESFVKTKGNHYCEFKKTSLDFFLYKDGEYYIYNKKTEIFEGLFSVPSLFKEEKQEYETLEFTPITLAFNGDWREVSSVLTDALAKKIYVICEDMERITSYFKVPELQSYMKNIKIFPNICEYQNYFHIHTNKSLPKIVFAEEKVAQIINQILEEEHKFRLTDQGRNETNILLSIGIPTHNRGNLLLKRLENLLQMPYDSEIEIVISKNGSTLYQEEYQKVEKIKDARLKYYGTNKELRPQENWINVVDKAHGKYVLFVSDEDDVVIGALEHYLNIIKNETEISLIRAKTKIQYSSLNYQRGSKGLEAFSKEFLGQNYLSGLIVRRQDFLNANMLKFEKYFENEFYKNYPHEWWCTELCKTGDYLADDVVLIDERDAVLDQEIDKYSEMGILKKEHYSDIATKLPIYATYEKRFEQFAGQVDFLKIYMQQDLNGIQIGLQIAIDKLAFLMNLARYYGYKKEQYLDMIDMFANLSMKAIDSFPFNEGQKIELLTKTKEACEYLIVEHNKFEINERIQEGAL</sequence>
<keyword evidence="2" id="KW-0808">Transferase</keyword>